<reference evidence="7" key="2">
    <citation type="journal article" date="2024" name="Plant">
        <title>Genomic evolution and insights into agronomic trait innovations of Sesamum species.</title>
        <authorList>
            <person name="Miao H."/>
            <person name="Wang L."/>
            <person name="Qu L."/>
            <person name="Liu H."/>
            <person name="Sun Y."/>
            <person name="Le M."/>
            <person name="Wang Q."/>
            <person name="Wei S."/>
            <person name="Zheng Y."/>
            <person name="Lin W."/>
            <person name="Duan Y."/>
            <person name="Cao H."/>
            <person name="Xiong S."/>
            <person name="Wang X."/>
            <person name="Wei L."/>
            <person name="Li C."/>
            <person name="Ma Q."/>
            <person name="Ju M."/>
            <person name="Zhao R."/>
            <person name="Li G."/>
            <person name="Mu C."/>
            <person name="Tian Q."/>
            <person name="Mei H."/>
            <person name="Zhang T."/>
            <person name="Gao T."/>
            <person name="Zhang H."/>
        </authorList>
    </citation>
    <scope>NUCLEOTIDE SEQUENCE</scope>
    <source>
        <strain evidence="7">K16</strain>
    </source>
</reference>
<evidence type="ECO:0000259" key="5">
    <source>
        <dbReference type="Pfam" id="PF01073"/>
    </source>
</evidence>
<dbReference type="AlphaFoldDB" id="A0AAE1XCP9"/>
<evidence type="ECO:0000313" key="7">
    <source>
        <dbReference type="EMBL" id="KAK4408959.1"/>
    </source>
</evidence>
<keyword evidence="3" id="KW-0560">Oxidoreductase</keyword>
<dbReference type="Pfam" id="PF01370">
    <property type="entry name" value="Epimerase"/>
    <property type="match status" value="1"/>
</dbReference>
<accession>A0AAE1XCP9</accession>
<dbReference type="GO" id="GO:0016671">
    <property type="term" value="F:oxidoreductase activity, acting on a sulfur group of donors, disulfide as acceptor"/>
    <property type="evidence" value="ECO:0007669"/>
    <property type="project" value="InterPro"/>
</dbReference>
<dbReference type="Proteomes" id="UP001289374">
    <property type="component" value="Unassembled WGS sequence"/>
</dbReference>
<dbReference type="InterPro" id="IPR002225">
    <property type="entry name" value="3Beta_OHSteriod_DH/Estase"/>
</dbReference>
<evidence type="ECO:0000256" key="4">
    <source>
        <dbReference type="ARBA" id="ARBA00023180"/>
    </source>
</evidence>
<feature type="domain" description="NAD-dependent epimerase/dehydratase" evidence="6">
    <location>
        <begin position="10"/>
        <end position="143"/>
    </location>
</feature>
<comment type="caution">
    <text evidence="7">The sequence shown here is derived from an EMBL/GenBank/DDBJ whole genome shotgun (WGS) entry which is preliminary data.</text>
</comment>
<proteinExistence type="inferred from homology"/>
<evidence type="ECO:0000256" key="3">
    <source>
        <dbReference type="ARBA" id="ARBA00023002"/>
    </source>
</evidence>
<reference evidence="7" key="1">
    <citation type="submission" date="2020-06" db="EMBL/GenBank/DDBJ databases">
        <authorList>
            <person name="Li T."/>
            <person name="Hu X."/>
            <person name="Zhang T."/>
            <person name="Song X."/>
            <person name="Zhang H."/>
            <person name="Dai N."/>
            <person name="Sheng W."/>
            <person name="Hou X."/>
            <person name="Wei L."/>
        </authorList>
    </citation>
    <scope>NUCLEOTIDE SEQUENCE</scope>
    <source>
        <strain evidence="7">K16</strain>
        <tissue evidence="7">Leaf</tissue>
    </source>
</reference>
<keyword evidence="2" id="KW-0521">NADP</keyword>
<gene>
    <name evidence="7" type="ORF">Sango_0476900</name>
</gene>
<dbReference type="Pfam" id="PF03227">
    <property type="entry name" value="GILT"/>
    <property type="match status" value="1"/>
</dbReference>
<dbReference type="PROSITE" id="PS51257">
    <property type="entry name" value="PROKAR_LIPOPROTEIN"/>
    <property type="match status" value="1"/>
</dbReference>
<evidence type="ECO:0000259" key="6">
    <source>
        <dbReference type="Pfam" id="PF01370"/>
    </source>
</evidence>
<protein>
    <submittedName>
        <fullName evidence="7">Cinnamoyl-CoA reductase 1</fullName>
    </submittedName>
</protein>
<dbReference type="InterPro" id="IPR050425">
    <property type="entry name" value="NAD(P)_dehydrat-like"/>
</dbReference>
<dbReference type="Gene3D" id="3.40.50.720">
    <property type="entry name" value="NAD(P)-binding Rossmann-like Domain"/>
    <property type="match status" value="2"/>
</dbReference>
<dbReference type="InterPro" id="IPR001509">
    <property type="entry name" value="Epimerase_deHydtase"/>
</dbReference>
<sequence length="472" mass="51349">MEAKRGGEVVCVTGGSGFIGSCLLHLLLRRGYTVHATVKNLEDEKETKHLEAMEGAESRLRLFQIDLLDYDSIVAAVTGVAGVFHVASPCIVDKVDDPQRELLDPAVKGTINVLTAAKEVGVRRVVVTSSISAMAAGPNNLPDVAKDENCWVDEEYGKQNGGELLDPAIKGTINVLTAAKELGVRRVVVTSSISAIIPSPNWPADVVKNEDCWTDEEYCKRKGIWYPLSKTLAEKAAWEFAEGRGLDIVVVNPGTVMGPVIPPALNASMQMLLRLLQGCTEVYEDFFMGSVHVKDVALAHLLVYENTSATGRHLCVEAVSHYGDFAAKVAELYPEYNVPKLPKDTQPGLRRSKDASKKLIDLVWNGALYGLWGSQIPTAEAPNPALKSSAMDALRLLLIFSLISASAAVDSGDKVSFEVYYESLCPYCSNLIVNYLYKLVDSDLISITDFKLVPYGNAKIRPNGTITCQELE</sequence>
<comment type="similarity">
    <text evidence="1">Belongs to the GILT family.</text>
</comment>
<dbReference type="CDD" id="cd08958">
    <property type="entry name" value="FR_SDR_e"/>
    <property type="match status" value="1"/>
</dbReference>
<keyword evidence="8" id="KW-1185">Reference proteome</keyword>
<dbReference type="GO" id="GO:0006694">
    <property type="term" value="P:steroid biosynthetic process"/>
    <property type="evidence" value="ECO:0007669"/>
    <property type="project" value="InterPro"/>
</dbReference>
<dbReference type="PANTHER" id="PTHR10366:SF369">
    <property type="entry name" value="CINNAMOYL-COA REDUCTASE-LIKE PROTEIN"/>
    <property type="match status" value="1"/>
</dbReference>
<dbReference type="Pfam" id="PF01073">
    <property type="entry name" value="3Beta_HSD"/>
    <property type="match status" value="1"/>
</dbReference>
<evidence type="ECO:0000256" key="1">
    <source>
        <dbReference type="ARBA" id="ARBA00005679"/>
    </source>
</evidence>
<name>A0AAE1XCP9_9LAMI</name>
<dbReference type="GO" id="GO:0016616">
    <property type="term" value="F:oxidoreductase activity, acting on the CH-OH group of donors, NAD or NADP as acceptor"/>
    <property type="evidence" value="ECO:0007669"/>
    <property type="project" value="InterPro"/>
</dbReference>
<dbReference type="SUPFAM" id="SSF51735">
    <property type="entry name" value="NAD(P)-binding Rossmann-fold domains"/>
    <property type="match status" value="2"/>
</dbReference>
<dbReference type="InterPro" id="IPR036291">
    <property type="entry name" value="NAD(P)-bd_dom_sf"/>
</dbReference>
<dbReference type="InterPro" id="IPR004911">
    <property type="entry name" value="Interferon-induced_GILT"/>
</dbReference>
<evidence type="ECO:0000256" key="2">
    <source>
        <dbReference type="ARBA" id="ARBA00022857"/>
    </source>
</evidence>
<dbReference type="PANTHER" id="PTHR10366">
    <property type="entry name" value="NAD DEPENDENT EPIMERASE/DEHYDRATASE"/>
    <property type="match status" value="1"/>
</dbReference>
<evidence type="ECO:0000313" key="8">
    <source>
        <dbReference type="Proteomes" id="UP001289374"/>
    </source>
</evidence>
<organism evidence="7 8">
    <name type="scientific">Sesamum angolense</name>
    <dbReference type="NCBI Taxonomy" id="2727404"/>
    <lineage>
        <taxon>Eukaryota</taxon>
        <taxon>Viridiplantae</taxon>
        <taxon>Streptophyta</taxon>
        <taxon>Embryophyta</taxon>
        <taxon>Tracheophyta</taxon>
        <taxon>Spermatophyta</taxon>
        <taxon>Magnoliopsida</taxon>
        <taxon>eudicotyledons</taxon>
        <taxon>Gunneridae</taxon>
        <taxon>Pentapetalae</taxon>
        <taxon>asterids</taxon>
        <taxon>lamiids</taxon>
        <taxon>Lamiales</taxon>
        <taxon>Pedaliaceae</taxon>
        <taxon>Sesamum</taxon>
    </lineage>
</organism>
<dbReference type="EMBL" id="JACGWL010000002">
    <property type="protein sequence ID" value="KAK4408959.1"/>
    <property type="molecule type" value="Genomic_DNA"/>
</dbReference>
<keyword evidence="4" id="KW-0325">Glycoprotein</keyword>
<feature type="domain" description="3-beta hydroxysteroid dehydrogenase/isomerase" evidence="5">
    <location>
        <begin position="156"/>
        <end position="306"/>
    </location>
</feature>